<dbReference type="GO" id="GO:0005886">
    <property type="term" value="C:plasma membrane"/>
    <property type="evidence" value="ECO:0007669"/>
    <property type="project" value="UniProtKB-SubCell"/>
</dbReference>
<dbReference type="InterPro" id="IPR000858">
    <property type="entry name" value="S_locus_glycoprot_dom"/>
</dbReference>
<keyword evidence="9 16" id="KW-0067">ATP-binding</keyword>
<evidence type="ECO:0000256" key="10">
    <source>
        <dbReference type="ARBA" id="ARBA00022989"/>
    </source>
</evidence>
<dbReference type="CDD" id="cd14066">
    <property type="entry name" value="STKc_IRAK"/>
    <property type="match status" value="1"/>
</dbReference>
<evidence type="ECO:0000256" key="4">
    <source>
        <dbReference type="ARBA" id="ARBA00022679"/>
    </source>
</evidence>
<dbReference type="Pfam" id="PF01453">
    <property type="entry name" value="B_lectin"/>
    <property type="match status" value="1"/>
</dbReference>
<dbReference type="InterPro" id="IPR011009">
    <property type="entry name" value="Kinase-like_dom_sf"/>
</dbReference>
<keyword evidence="10 18" id="KW-1133">Transmembrane helix</keyword>
<evidence type="ECO:0000256" key="7">
    <source>
        <dbReference type="ARBA" id="ARBA00022741"/>
    </source>
</evidence>
<protein>
    <recommendedName>
        <fullName evidence="16">Receptor-like serine/threonine-protein kinase</fullName>
        <ecNumber evidence="16">2.7.11.1</ecNumber>
    </recommendedName>
</protein>
<keyword evidence="12" id="KW-1015">Disulfide bond</keyword>
<dbReference type="PANTHER" id="PTHR27002">
    <property type="entry name" value="RECEPTOR-LIKE SERINE/THREONINE-PROTEIN KINASE SD1-8"/>
    <property type="match status" value="1"/>
</dbReference>
<comment type="similarity">
    <text evidence="16">Belongs to the protein kinase superfamily. Ser/Thr protein kinase family.</text>
</comment>
<dbReference type="Pfam" id="PF07714">
    <property type="entry name" value="PK_Tyr_Ser-Thr"/>
    <property type="match status" value="1"/>
</dbReference>
<dbReference type="GeneID" id="105110135"/>
<evidence type="ECO:0000256" key="17">
    <source>
        <dbReference type="PROSITE-ProRule" id="PRU10141"/>
    </source>
</evidence>
<gene>
    <name evidence="24" type="primary">LOC105110135</name>
</gene>
<feature type="signal peptide" evidence="19">
    <location>
        <begin position="1"/>
        <end position="22"/>
    </location>
</feature>
<dbReference type="PROSITE" id="PS00108">
    <property type="entry name" value="PROTEIN_KINASE_ST"/>
    <property type="match status" value="1"/>
</dbReference>
<dbReference type="InterPro" id="IPR017441">
    <property type="entry name" value="Protein_kinase_ATP_BS"/>
</dbReference>
<evidence type="ECO:0000256" key="14">
    <source>
        <dbReference type="ARBA" id="ARBA00047899"/>
    </source>
</evidence>
<evidence type="ECO:0000313" key="24">
    <source>
        <dbReference type="RefSeq" id="XP_011003373.1"/>
    </source>
</evidence>
<comment type="catalytic activity">
    <reaction evidence="14 16">
        <text>L-threonyl-[protein] + ATP = O-phospho-L-threonyl-[protein] + ADP + H(+)</text>
        <dbReference type="Rhea" id="RHEA:46608"/>
        <dbReference type="Rhea" id="RHEA-COMP:11060"/>
        <dbReference type="Rhea" id="RHEA-COMP:11605"/>
        <dbReference type="ChEBI" id="CHEBI:15378"/>
        <dbReference type="ChEBI" id="CHEBI:30013"/>
        <dbReference type="ChEBI" id="CHEBI:30616"/>
        <dbReference type="ChEBI" id="CHEBI:61977"/>
        <dbReference type="ChEBI" id="CHEBI:456216"/>
        <dbReference type="EC" id="2.7.11.1"/>
    </reaction>
</comment>
<comment type="catalytic activity">
    <reaction evidence="15 16">
        <text>L-seryl-[protein] + ATP = O-phospho-L-seryl-[protein] + ADP + H(+)</text>
        <dbReference type="Rhea" id="RHEA:17989"/>
        <dbReference type="Rhea" id="RHEA-COMP:9863"/>
        <dbReference type="Rhea" id="RHEA-COMP:11604"/>
        <dbReference type="ChEBI" id="CHEBI:15378"/>
        <dbReference type="ChEBI" id="CHEBI:29999"/>
        <dbReference type="ChEBI" id="CHEBI:30616"/>
        <dbReference type="ChEBI" id="CHEBI:83421"/>
        <dbReference type="ChEBI" id="CHEBI:456216"/>
        <dbReference type="EC" id="2.7.11.1"/>
    </reaction>
</comment>
<dbReference type="Pfam" id="PF08276">
    <property type="entry name" value="PAN_2"/>
    <property type="match status" value="1"/>
</dbReference>
<dbReference type="InterPro" id="IPR008271">
    <property type="entry name" value="Ser/Thr_kinase_AS"/>
</dbReference>
<dbReference type="CDD" id="cd00028">
    <property type="entry name" value="B_lectin"/>
    <property type="match status" value="1"/>
</dbReference>
<evidence type="ECO:0000259" key="22">
    <source>
        <dbReference type="PROSITE" id="PS50948"/>
    </source>
</evidence>
<evidence type="ECO:0000256" key="3">
    <source>
        <dbReference type="ARBA" id="ARBA00022527"/>
    </source>
</evidence>
<dbReference type="AlphaFoldDB" id="A0AAJ6X2J1"/>
<dbReference type="PANTHER" id="PTHR27002:SF981">
    <property type="entry name" value="NON-SPECIFIC SERINE_THREONINE PROTEIN KINASE"/>
    <property type="match status" value="1"/>
</dbReference>
<keyword evidence="8 16" id="KW-0418">Kinase</keyword>
<dbReference type="Proteomes" id="UP000694918">
    <property type="component" value="Unplaced"/>
</dbReference>
<dbReference type="Pfam" id="PF00954">
    <property type="entry name" value="S_locus_glycop"/>
    <property type="match status" value="1"/>
</dbReference>
<keyword evidence="13" id="KW-0325">Glycoprotein</keyword>
<evidence type="ECO:0000256" key="6">
    <source>
        <dbReference type="ARBA" id="ARBA00022729"/>
    </source>
</evidence>
<evidence type="ECO:0000259" key="20">
    <source>
        <dbReference type="PROSITE" id="PS50011"/>
    </source>
</evidence>
<evidence type="ECO:0000256" key="12">
    <source>
        <dbReference type="ARBA" id="ARBA00023157"/>
    </source>
</evidence>
<evidence type="ECO:0000256" key="5">
    <source>
        <dbReference type="ARBA" id="ARBA00022692"/>
    </source>
</evidence>
<keyword evidence="5 18" id="KW-0812">Transmembrane</keyword>
<dbReference type="Gene3D" id="3.30.200.20">
    <property type="entry name" value="Phosphorylase Kinase, domain 1"/>
    <property type="match status" value="1"/>
</dbReference>
<dbReference type="PROSITE" id="PS50927">
    <property type="entry name" value="BULB_LECTIN"/>
    <property type="match status" value="1"/>
</dbReference>
<keyword evidence="11 18" id="KW-0472">Membrane</keyword>
<dbReference type="InterPro" id="IPR000719">
    <property type="entry name" value="Prot_kinase_dom"/>
</dbReference>
<evidence type="ECO:0000256" key="2">
    <source>
        <dbReference type="ARBA" id="ARBA00022475"/>
    </source>
</evidence>
<feature type="domain" description="Protein kinase" evidence="20">
    <location>
        <begin position="516"/>
        <end position="793"/>
    </location>
</feature>
<feature type="binding site" evidence="17">
    <location>
        <position position="544"/>
    </location>
    <ligand>
        <name>ATP</name>
        <dbReference type="ChEBI" id="CHEBI:30616"/>
    </ligand>
</feature>
<evidence type="ECO:0000256" key="16">
    <source>
        <dbReference type="PIRNR" id="PIRNR000641"/>
    </source>
</evidence>
<organism evidence="23 24">
    <name type="scientific">Populus euphratica</name>
    <name type="common">Euphrates poplar</name>
    <dbReference type="NCBI Taxonomy" id="75702"/>
    <lineage>
        <taxon>Eukaryota</taxon>
        <taxon>Viridiplantae</taxon>
        <taxon>Streptophyta</taxon>
        <taxon>Embryophyta</taxon>
        <taxon>Tracheophyta</taxon>
        <taxon>Spermatophyta</taxon>
        <taxon>Magnoliopsida</taxon>
        <taxon>eudicotyledons</taxon>
        <taxon>Gunneridae</taxon>
        <taxon>Pentapetalae</taxon>
        <taxon>rosids</taxon>
        <taxon>fabids</taxon>
        <taxon>Malpighiales</taxon>
        <taxon>Salicaceae</taxon>
        <taxon>Saliceae</taxon>
        <taxon>Populus</taxon>
    </lineage>
</organism>
<evidence type="ECO:0000256" key="15">
    <source>
        <dbReference type="ARBA" id="ARBA00048679"/>
    </source>
</evidence>
<comment type="subcellular location">
    <subcellularLocation>
        <location evidence="1">Cell membrane</location>
        <topology evidence="1">Single-pass type I membrane protein</topology>
    </subcellularLocation>
</comment>
<keyword evidence="3 16" id="KW-0723">Serine/threonine-protein kinase</keyword>
<dbReference type="GO" id="GO:0005524">
    <property type="term" value="F:ATP binding"/>
    <property type="evidence" value="ECO:0007669"/>
    <property type="project" value="UniProtKB-UniRule"/>
</dbReference>
<dbReference type="SUPFAM" id="SSF51110">
    <property type="entry name" value="alpha-D-mannose-specific plant lectins"/>
    <property type="match status" value="1"/>
</dbReference>
<dbReference type="InterPro" id="IPR021820">
    <property type="entry name" value="S-locus_recpt_kinase_C"/>
</dbReference>
<dbReference type="FunFam" id="1.10.510.10:FF:000060">
    <property type="entry name" value="G-type lectin S-receptor-like serine/threonine-protein kinase"/>
    <property type="match status" value="1"/>
</dbReference>
<evidence type="ECO:0000256" key="13">
    <source>
        <dbReference type="ARBA" id="ARBA00023180"/>
    </source>
</evidence>
<dbReference type="Gene3D" id="1.10.510.10">
    <property type="entry name" value="Transferase(Phosphotransferase) domain 1"/>
    <property type="match status" value="1"/>
</dbReference>
<dbReference type="PROSITE" id="PS00107">
    <property type="entry name" value="PROTEIN_KINASE_ATP"/>
    <property type="match status" value="1"/>
</dbReference>
<evidence type="ECO:0000313" key="23">
    <source>
        <dbReference type="Proteomes" id="UP000694918"/>
    </source>
</evidence>
<feature type="transmembrane region" description="Helical" evidence="18">
    <location>
        <begin position="441"/>
        <end position="464"/>
    </location>
</feature>
<dbReference type="PROSITE" id="PS50011">
    <property type="entry name" value="PROTEIN_KINASE_DOM"/>
    <property type="match status" value="1"/>
</dbReference>
<evidence type="ECO:0000256" key="1">
    <source>
        <dbReference type="ARBA" id="ARBA00004251"/>
    </source>
</evidence>
<dbReference type="GO" id="GO:0048544">
    <property type="term" value="P:recognition of pollen"/>
    <property type="evidence" value="ECO:0007669"/>
    <property type="project" value="InterPro"/>
</dbReference>
<dbReference type="InterPro" id="IPR003609">
    <property type="entry name" value="Pan_app"/>
</dbReference>
<accession>A0AAJ6X2J1</accession>
<evidence type="ECO:0000256" key="8">
    <source>
        <dbReference type="ARBA" id="ARBA00022777"/>
    </source>
</evidence>
<keyword evidence="4 16" id="KW-0808">Transferase</keyword>
<evidence type="ECO:0000259" key="21">
    <source>
        <dbReference type="PROSITE" id="PS50927"/>
    </source>
</evidence>
<evidence type="ECO:0000256" key="18">
    <source>
        <dbReference type="SAM" id="Phobius"/>
    </source>
</evidence>
<dbReference type="EC" id="2.7.11.1" evidence="16"/>
<dbReference type="InterPro" id="IPR024171">
    <property type="entry name" value="SRK-like_kinase"/>
</dbReference>
<dbReference type="PROSITE" id="PS50948">
    <property type="entry name" value="PAN"/>
    <property type="match status" value="1"/>
</dbReference>
<feature type="chain" id="PRO_5042549423" description="Receptor-like serine/threonine-protein kinase" evidence="19">
    <location>
        <begin position="23"/>
        <end position="833"/>
    </location>
</feature>
<dbReference type="PIRSF" id="PIRSF000641">
    <property type="entry name" value="SRK"/>
    <property type="match status" value="1"/>
</dbReference>
<dbReference type="InterPro" id="IPR036426">
    <property type="entry name" value="Bulb-type_lectin_dom_sf"/>
</dbReference>
<dbReference type="InterPro" id="IPR001480">
    <property type="entry name" value="Bulb-type_lectin_dom"/>
</dbReference>
<keyword evidence="23" id="KW-1185">Reference proteome</keyword>
<evidence type="ECO:0000256" key="11">
    <source>
        <dbReference type="ARBA" id="ARBA00023136"/>
    </source>
</evidence>
<dbReference type="SUPFAM" id="SSF56112">
    <property type="entry name" value="Protein kinase-like (PK-like)"/>
    <property type="match status" value="1"/>
</dbReference>
<reference evidence="24" key="1">
    <citation type="submission" date="2025-08" db="UniProtKB">
        <authorList>
            <consortium name="RefSeq"/>
        </authorList>
    </citation>
    <scope>IDENTIFICATION</scope>
</reference>
<dbReference type="SMART" id="SM00108">
    <property type="entry name" value="B_lectin"/>
    <property type="match status" value="1"/>
</dbReference>
<keyword evidence="6 19" id="KW-0732">Signal</keyword>
<name>A0AAJ6X2J1_POPEU</name>
<dbReference type="KEGG" id="peu:105110135"/>
<dbReference type="FunFam" id="3.30.200.20:FF:000195">
    <property type="entry name" value="G-type lectin S-receptor-like serine/threonine-protein kinase"/>
    <property type="match status" value="1"/>
</dbReference>
<keyword evidence="7 16" id="KW-0547">Nucleotide-binding</keyword>
<dbReference type="InterPro" id="IPR001245">
    <property type="entry name" value="Ser-Thr/Tyr_kinase_cat_dom"/>
</dbReference>
<dbReference type="FunFam" id="2.90.10.10:FF:000029">
    <property type="entry name" value="G-type lectin S-receptor-like serine/threonine-protein kinase"/>
    <property type="match status" value="1"/>
</dbReference>
<feature type="domain" description="Bulb-type lectin" evidence="21">
    <location>
        <begin position="23"/>
        <end position="148"/>
    </location>
</feature>
<evidence type="ECO:0000256" key="9">
    <source>
        <dbReference type="ARBA" id="ARBA00022840"/>
    </source>
</evidence>
<dbReference type="Pfam" id="PF11883">
    <property type="entry name" value="DUF3403"/>
    <property type="match status" value="1"/>
</dbReference>
<sequence length="833" mass="94209">MILPKEFFITLFHCFLIQFSTSLDTISVNQSVKDGDVIVSSGEFFALGFFRPGKSNYRYLGIWYNKISEKNVVWVANRDSPINDSSGVLSITNEGKLVLHSQNQDNPLWFTNVTVSSKNQGNSTAQLLDSGNLVLLDSTGAMIWQSFDYPSHTMLPNLKLGLDRRTGLNRFLTAWKSPDDPGTGSWSFRLNPNGSPQLFLYEGQIPRWRSGHWNGLRWTGVPILQVRINFNISFVNNDDELSITWGVRNRSIFSRLVVDEPGSVQRFTWHEQIAKWDVFWSAPADQCDNYGRCGAYGKCDPYDAYNLECTCLPGYQPKSISEWYLRDGSGGCIQKNLTGMCNNGEGFVKVENVKVPDPSTARVDNNLDLKACMEQCLRNCSCTAYASSVVTSKSGCFSWYGNLLDTRVFAEGGQDLYVRVDAFELAQYDKKSRGFLAKKGMLAGLVLSIAAAVFFVIMFSFWLIKWKKMAKGRQLKFPFNIPTSLNVSLSEKEVGGSGTSQYLPVFDIDIILAATENFSYELGYGGFGSVYKGKLDNGQEIAVKRLSKTSGQGMKEFMNEVRLISKLQHRNLVKLFGCCIHEEEKMLIYEYLPNKSLDFFIFDETKRVLLDWRKRFEIVSGIARGVLYLHQDSRLKIIHRDLKASNILLDAAMNPKISDFGMARMFMEDQVHGKTTRVVGTYGYMSPEYAIHGQYSIKSDVFSYGVLTLEIISGRKNSDYGEKEPWLNLIGHVWDLWREEKALDMVDPMLEQSCPPHEVLRCIQIGLLCVQEFPDDRPTMLEVVFMLGNEITLPSPKKPAFVLRTRSGQDFPAMSRRAVCSVNEVTVTMVAAR</sequence>
<dbReference type="CDD" id="cd01098">
    <property type="entry name" value="PAN_AP_plant"/>
    <property type="match status" value="1"/>
</dbReference>
<dbReference type="RefSeq" id="XP_011003373.1">
    <property type="nucleotide sequence ID" value="XM_011005071.1"/>
</dbReference>
<proteinExistence type="inferred from homology"/>
<feature type="domain" description="Apple" evidence="22">
    <location>
        <begin position="341"/>
        <end position="421"/>
    </location>
</feature>
<keyword evidence="2" id="KW-1003">Cell membrane</keyword>
<dbReference type="Gene3D" id="2.90.10.10">
    <property type="entry name" value="Bulb-type lectin domain"/>
    <property type="match status" value="1"/>
</dbReference>
<dbReference type="SMART" id="SM00473">
    <property type="entry name" value="PAN_AP"/>
    <property type="match status" value="1"/>
</dbReference>
<dbReference type="SMART" id="SM00220">
    <property type="entry name" value="S_TKc"/>
    <property type="match status" value="1"/>
</dbReference>
<dbReference type="GO" id="GO:0004674">
    <property type="term" value="F:protein serine/threonine kinase activity"/>
    <property type="evidence" value="ECO:0007669"/>
    <property type="project" value="UniProtKB-KW"/>
</dbReference>
<evidence type="ECO:0000256" key="19">
    <source>
        <dbReference type="SAM" id="SignalP"/>
    </source>
</evidence>